<feature type="binding site" description="axial binding residue" evidence="14">
    <location>
        <position position="91"/>
    </location>
    <ligand>
        <name>heme</name>
        <dbReference type="ChEBI" id="CHEBI:30413"/>
    </ligand>
    <ligandPart>
        <name>Fe</name>
        <dbReference type="ChEBI" id="CHEBI:18248"/>
    </ligandPart>
</feature>
<dbReference type="Pfam" id="PF03653">
    <property type="entry name" value="UPF0093"/>
    <property type="match status" value="1"/>
</dbReference>
<dbReference type="EMBL" id="BMZB01000001">
    <property type="protein sequence ID" value="GGZ23870.1"/>
    <property type="molecule type" value="Genomic_DNA"/>
</dbReference>
<comment type="subcellular location">
    <subcellularLocation>
        <location evidence="1 14">Cell membrane</location>
        <topology evidence="1 14">Multi-pass membrane protein</topology>
    </subcellularLocation>
</comment>
<keyword evidence="7 14" id="KW-0812">Transmembrane</keyword>
<evidence type="ECO:0000256" key="8">
    <source>
        <dbReference type="ARBA" id="ARBA00022723"/>
    </source>
</evidence>
<reference evidence="16" key="2">
    <citation type="submission" date="2020-09" db="EMBL/GenBank/DDBJ databases">
        <authorList>
            <person name="Sun Q."/>
            <person name="Kim S."/>
        </authorList>
    </citation>
    <scope>NUCLEOTIDE SEQUENCE</scope>
    <source>
        <strain evidence="16">KCTC 32296</strain>
    </source>
</reference>
<comment type="similarity">
    <text evidence="3 14 15">Belongs to the HemJ family.</text>
</comment>
<keyword evidence="17" id="KW-1185">Reference proteome</keyword>
<name>A0A918PX19_9CAUL</name>
<sequence length="148" mass="17054">MNYDLFRALHILSVIAWMAGLLYLPRIFIYHIQNHDKAEVTSVFRMMERKLIKLIMNPAMIAAWIFGCGLIYIDYKARGAGFLTQAWFLTKIAGIIAITGWHHYLTVTFKKLDRGEDIGSEKYWRIVNEVPFVIAIIMVLAVTLEFGA</sequence>
<dbReference type="Proteomes" id="UP000662572">
    <property type="component" value="Unassembled WGS sequence"/>
</dbReference>
<comment type="function">
    <text evidence="14 15">Catalyzes the oxidation of protoporphyrinogen IX to protoporphyrin IX.</text>
</comment>
<keyword evidence="10 14" id="KW-0560">Oxidoreductase</keyword>
<feature type="transmembrane region" description="Helical" evidence="14">
    <location>
        <begin position="54"/>
        <end position="73"/>
    </location>
</feature>
<evidence type="ECO:0000313" key="16">
    <source>
        <dbReference type="EMBL" id="GGZ23870.1"/>
    </source>
</evidence>
<dbReference type="HAMAP" id="MF_02239">
    <property type="entry name" value="HemJ"/>
    <property type="match status" value="1"/>
</dbReference>
<proteinExistence type="inferred from homology"/>
<dbReference type="GO" id="GO:0070818">
    <property type="term" value="F:protoporphyrinogen oxidase activity"/>
    <property type="evidence" value="ECO:0007669"/>
    <property type="project" value="UniProtKB-UniRule"/>
</dbReference>
<evidence type="ECO:0000256" key="14">
    <source>
        <dbReference type="HAMAP-Rule" id="MF_02239"/>
    </source>
</evidence>
<evidence type="ECO:0000256" key="3">
    <source>
        <dbReference type="ARBA" id="ARBA00006501"/>
    </source>
</evidence>
<comment type="caution">
    <text evidence="16">The sequence shown here is derived from an EMBL/GenBank/DDBJ whole genome shotgun (WGS) entry which is preliminary data.</text>
</comment>
<dbReference type="GO" id="GO:0005886">
    <property type="term" value="C:plasma membrane"/>
    <property type="evidence" value="ECO:0007669"/>
    <property type="project" value="UniProtKB-SubCell"/>
</dbReference>
<organism evidence="16 17">
    <name type="scientific">Asticcacaulis endophyticus</name>
    <dbReference type="NCBI Taxonomy" id="1395890"/>
    <lineage>
        <taxon>Bacteria</taxon>
        <taxon>Pseudomonadati</taxon>
        <taxon>Pseudomonadota</taxon>
        <taxon>Alphaproteobacteria</taxon>
        <taxon>Caulobacterales</taxon>
        <taxon>Caulobacteraceae</taxon>
        <taxon>Asticcacaulis</taxon>
    </lineage>
</organism>
<keyword evidence="12 14" id="KW-0472">Membrane</keyword>
<evidence type="ECO:0000256" key="7">
    <source>
        <dbReference type="ARBA" id="ARBA00022692"/>
    </source>
</evidence>
<keyword evidence="11 14" id="KW-0408">Iron</keyword>
<evidence type="ECO:0000256" key="6">
    <source>
        <dbReference type="ARBA" id="ARBA00022617"/>
    </source>
</evidence>
<feature type="transmembrane region" description="Helical" evidence="14">
    <location>
        <begin position="126"/>
        <end position="144"/>
    </location>
</feature>
<comment type="subunit">
    <text evidence="14">Homodimer.</text>
</comment>
<dbReference type="AlphaFoldDB" id="A0A918PX19"/>
<dbReference type="GO" id="GO:0046872">
    <property type="term" value="F:metal ion binding"/>
    <property type="evidence" value="ECO:0007669"/>
    <property type="project" value="UniProtKB-UniRule"/>
</dbReference>
<evidence type="ECO:0000256" key="13">
    <source>
        <dbReference type="ARBA" id="ARBA00048390"/>
    </source>
</evidence>
<evidence type="ECO:0000256" key="4">
    <source>
        <dbReference type="ARBA" id="ARBA00017504"/>
    </source>
</evidence>
<dbReference type="RefSeq" id="WP_189484890.1">
    <property type="nucleotide sequence ID" value="NZ_BMZB01000001.1"/>
</dbReference>
<comment type="pathway">
    <text evidence="2 14 15">Porphyrin-containing compound metabolism; protoporphyrin-IX biosynthesis; protoporphyrin-IX from protoporphyrinogen-IX: step 1/1.</text>
</comment>
<evidence type="ECO:0000256" key="2">
    <source>
        <dbReference type="ARBA" id="ARBA00005073"/>
    </source>
</evidence>
<evidence type="ECO:0000256" key="12">
    <source>
        <dbReference type="ARBA" id="ARBA00023136"/>
    </source>
</evidence>
<comment type="catalytic activity">
    <reaction evidence="13 14 15">
        <text>protoporphyrinogen IX + 3 A = protoporphyrin IX + 3 AH2</text>
        <dbReference type="Rhea" id="RHEA:62000"/>
        <dbReference type="ChEBI" id="CHEBI:13193"/>
        <dbReference type="ChEBI" id="CHEBI:17499"/>
        <dbReference type="ChEBI" id="CHEBI:57306"/>
        <dbReference type="ChEBI" id="CHEBI:57307"/>
    </reaction>
</comment>
<dbReference type="EC" id="1.3.99.-" evidence="14 15"/>
<keyword evidence="5 14" id="KW-1003">Cell membrane</keyword>
<feature type="transmembrane region" description="Helical" evidence="14">
    <location>
        <begin position="85"/>
        <end position="105"/>
    </location>
</feature>
<feature type="binding site" description="axial binding residue" evidence="14">
    <location>
        <position position="10"/>
    </location>
    <ligand>
        <name>heme</name>
        <dbReference type="ChEBI" id="CHEBI:30413"/>
    </ligand>
    <ligandPart>
        <name>Fe</name>
        <dbReference type="ChEBI" id="CHEBI:18248"/>
    </ligandPart>
</feature>
<dbReference type="PIRSF" id="PIRSF004638">
    <property type="entry name" value="UCP004638"/>
    <property type="match status" value="1"/>
</dbReference>
<keyword evidence="9 14" id="KW-1133">Transmembrane helix</keyword>
<evidence type="ECO:0000313" key="17">
    <source>
        <dbReference type="Proteomes" id="UP000662572"/>
    </source>
</evidence>
<evidence type="ECO:0000256" key="1">
    <source>
        <dbReference type="ARBA" id="ARBA00004651"/>
    </source>
</evidence>
<dbReference type="InterPro" id="IPR005265">
    <property type="entry name" value="HemJ-like"/>
</dbReference>
<gene>
    <name evidence="16" type="ORF">GCM10011273_06190</name>
</gene>
<evidence type="ECO:0000256" key="9">
    <source>
        <dbReference type="ARBA" id="ARBA00022989"/>
    </source>
</evidence>
<evidence type="ECO:0000256" key="10">
    <source>
        <dbReference type="ARBA" id="ARBA00023002"/>
    </source>
</evidence>
<comment type="cofactor">
    <cofactor evidence="14 15">
        <name>heme b</name>
        <dbReference type="ChEBI" id="CHEBI:60344"/>
    </cofactor>
    <text evidence="14 15">Binds 1 heme b (iron(II)-protoporphyrin IX) group per subunit.</text>
</comment>
<keyword evidence="6 14" id="KW-0349">Heme</keyword>
<protein>
    <recommendedName>
        <fullName evidence="4 14">Protoporphyrinogen IX oxidase</fullName>
        <shortName evidence="14">PPO</shortName>
        <ecNumber evidence="14 15">1.3.99.-</ecNumber>
    </recommendedName>
</protein>
<accession>A0A918PX19</accession>
<dbReference type="GO" id="GO:0006782">
    <property type="term" value="P:protoporphyrinogen IX biosynthetic process"/>
    <property type="evidence" value="ECO:0007669"/>
    <property type="project" value="UniProtKB-UniRule"/>
</dbReference>
<reference evidence="16" key="1">
    <citation type="journal article" date="2014" name="Int. J. Syst. Evol. Microbiol.">
        <title>Complete genome sequence of Corynebacterium casei LMG S-19264T (=DSM 44701T), isolated from a smear-ripened cheese.</title>
        <authorList>
            <consortium name="US DOE Joint Genome Institute (JGI-PGF)"/>
            <person name="Walter F."/>
            <person name="Albersmeier A."/>
            <person name="Kalinowski J."/>
            <person name="Ruckert C."/>
        </authorList>
    </citation>
    <scope>NUCLEOTIDE SEQUENCE</scope>
    <source>
        <strain evidence="16">KCTC 32296</strain>
    </source>
</reference>
<evidence type="ECO:0000256" key="5">
    <source>
        <dbReference type="ARBA" id="ARBA00022475"/>
    </source>
</evidence>
<dbReference type="PANTHER" id="PTHR40255">
    <property type="entry name" value="UPF0093 MEMBRANE PROTEIN SLR1790"/>
    <property type="match status" value="1"/>
</dbReference>
<evidence type="ECO:0000256" key="11">
    <source>
        <dbReference type="ARBA" id="ARBA00023004"/>
    </source>
</evidence>
<evidence type="ECO:0000256" key="15">
    <source>
        <dbReference type="PIRNR" id="PIRNR004638"/>
    </source>
</evidence>
<feature type="transmembrane region" description="Helical" evidence="14">
    <location>
        <begin position="6"/>
        <end position="24"/>
    </location>
</feature>
<keyword evidence="8 14" id="KW-0479">Metal-binding</keyword>
<dbReference type="PANTHER" id="PTHR40255:SF1">
    <property type="entry name" value="PROTOPORPHYRINOGEN IX OXIDASE"/>
    <property type="match status" value="1"/>
</dbReference>